<name>W7CYP4_9LIST</name>
<proteinExistence type="predicted"/>
<reference evidence="2 3" key="1">
    <citation type="submission" date="2012-12" db="EMBL/GenBank/DDBJ databases">
        <title>Novel taxa of Listeriaceae from agricultural environments in the United States.</title>
        <authorList>
            <person name="den Bakker H.C."/>
            <person name="Allred A."/>
            <person name="Warchocki S."/>
            <person name="Wright E.M."/>
            <person name="Burrell A."/>
            <person name="Nightingale K.K."/>
            <person name="Kephart D."/>
            <person name="Wiedmann M."/>
        </authorList>
    </citation>
    <scope>NUCLEOTIDE SEQUENCE [LARGE SCALE GENOMIC DNA]</scope>
    <source>
        <strain evidence="2 3">FSL S10-1203</strain>
    </source>
</reference>
<comment type="caution">
    <text evidence="2">The sequence shown here is derived from an EMBL/GenBank/DDBJ whole genome shotgun (WGS) entry which is preliminary data.</text>
</comment>
<dbReference type="PATRIC" id="fig|1265822.4.peg.4037"/>
<dbReference type="RefSeq" id="WP_036065349.1">
    <property type="nucleotide sequence ID" value="NZ_AODM01000082.1"/>
</dbReference>
<evidence type="ECO:0000256" key="1">
    <source>
        <dbReference type="SAM" id="Phobius"/>
    </source>
</evidence>
<keyword evidence="1" id="KW-1133">Transmembrane helix</keyword>
<keyword evidence="1" id="KW-0472">Membrane</keyword>
<protein>
    <submittedName>
        <fullName evidence="2">Uncharacterized protein</fullName>
    </submittedName>
</protein>
<evidence type="ECO:0000313" key="2">
    <source>
        <dbReference type="EMBL" id="EUJ44699.1"/>
    </source>
</evidence>
<keyword evidence="1" id="KW-0812">Transmembrane</keyword>
<dbReference type="AlphaFoldDB" id="W7CYP4"/>
<organism evidence="2 3">
    <name type="scientific">Listeria fleischmannii FSL S10-1203</name>
    <dbReference type="NCBI Taxonomy" id="1265822"/>
    <lineage>
        <taxon>Bacteria</taxon>
        <taxon>Bacillati</taxon>
        <taxon>Bacillota</taxon>
        <taxon>Bacilli</taxon>
        <taxon>Bacillales</taxon>
        <taxon>Listeriaceae</taxon>
        <taxon>Listeria</taxon>
    </lineage>
</organism>
<evidence type="ECO:0000313" key="3">
    <source>
        <dbReference type="Proteomes" id="UP000019241"/>
    </source>
</evidence>
<accession>W7CYP4</accession>
<dbReference type="EMBL" id="AODM01000082">
    <property type="protein sequence ID" value="EUJ44699.1"/>
    <property type="molecule type" value="Genomic_DNA"/>
</dbReference>
<feature type="transmembrane region" description="Helical" evidence="1">
    <location>
        <begin position="15"/>
        <end position="32"/>
    </location>
</feature>
<dbReference type="Proteomes" id="UP000019241">
    <property type="component" value="Unassembled WGS sequence"/>
</dbReference>
<gene>
    <name evidence="2" type="ORF">MCOL2_19766</name>
</gene>
<feature type="transmembrane region" description="Helical" evidence="1">
    <location>
        <begin position="39"/>
        <end position="63"/>
    </location>
</feature>
<sequence>MPTAQGIYEWFSGELRWVFLIAVIVVICICAYKRSLIGFIMSAIGLIVIGMFVIKPDLILTIAEWASSEFFK</sequence>